<dbReference type="RefSeq" id="XP_020064105.1">
    <property type="nucleotide sequence ID" value="XM_020209872.1"/>
</dbReference>
<dbReference type="GeneID" id="30984008"/>
<dbReference type="OrthoDB" id="4036304at2759"/>
<feature type="compositionally biased region" description="Low complexity" evidence="2">
    <location>
        <begin position="107"/>
        <end position="117"/>
    </location>
</feature>
<organism evidence="3 4">
    <name type="scientific">Suhomyces tanzawaensis NRRL Y-17324</name>
    <dbReference type="NCBI Taxonomy" id="984487"/>
    <lineage>
        <taxon>Eukaryota</taxon>
        <taxon>Fungi</taxon>
        <taxon>Dikarya</taxon>
        <taxon>Ascomycota</taxon>
        <taxon>Saccharomycotina</taxon>
        <taxon>Pichiomycetes</taxon>
        <taxon>Debaryomycetaceae</taxon>
        <taxon>Suhomyces</taxon>
    </lineage>
</organism>
<dbReference type="Proteomes" id="UP000094285">
    <property type="component" value="Unassembled WGS sequence"/>
</dbReference>
<keyword evidence="1" id="KW-0175">Coiled coil</keyword>
<accession>A0A1E4SHK9</accession>
<feature type="compositionally biased region" description="Polar residues" evidence="2">
    <location>
        <begin position="273"/>
        <end position="296"/>
    </location>
</feature>
<evidence type="ECO:0000313" key="3">
    <source>
        <dbReference type="EMBL" id="ODV78983.1"/>
    </source>
</evidence>
<evidence type="ECO:0000256" key="2">
    <source>
        <dbReference type="SAM" id="MobiDB-lite"/>
    </source>
</evidence>
<evidence type="ECO:0000256" key="1">
    <source>
        <dbReference type="SAM" id="Coils"/>
    </source>
</evidence>
<evidence type="ECO:0000313" key="4">
    <source>
        <dbReference type="Proteomes" id="UP000094285"/>
    </source>
</evidence>
<feature type="region of interest" description="Disordered" evidence="2">
    <location>
        <begin position="156"/>
        <end position="240"/>
    </location>
</feature>
<evidence type="ECO:0008006" key="5">
    <source>
        <dbReference type="Google" id="ProtNLM"/>
    </source>
</evidence>
<dbReference type="AlphaFoldDB" id="A0A1E4SHK9"/>
<reference evidence="4" key="1">
    <citation type="submission" date="2016-05" db="EMBL/GenBank/DDBJ databases">
        <title>Comparative genomics of biotechnologically important yeasts.</title>
        <authorList>
            <consortium name="DOE Joint Genome Institute"/>
            <person name="Riley R."/>
            <person name="Haridas S."/>
            <person name="Wolfe K.H."/>
            <person name="Lopes M.R."/>
            <person name="Hittinger C.T."/>
            <person name="Goker M."/>
            <person name="Salamov A."/>
            <person name="Wisecaver J."/>
            <person name="Long T.M."/>
            <person name="Aerts A.L."/>
            <person name="Barry K."/>
            <person name="Choi C."/>
            <person name="Clum A."/>
            <person name="Coughlan A.Y."/>
            <person name="Deshpande S."/>
            <person name="Douglass A.P."/>
            <person name="Hanson S.J."/>
            <person name="Klenk H.-P."/>
            <person name="Labutti K."/>
            <person name="Lapidus A."/>
            <person name="Lindquist E."/>
            <person name="Lipzen A."/>
            <person name="Meier-Kolthoff J.P."/>
            <person name="Ohm R.A."/>
            <person name="Otillar R.P."/>
            <person name="Pangilinan J."/>
            <person name="Peng Y."/>
            <person name="Rokas A."/>
            <person name="Rosa C.A."/>
            <person name="Scheuner C."/>
            <person name="Sibirny A.A."/>
            <person name="Slot J.C."/>
            <person name="Stielow J.B."/>
            <person name="Sun H."/>
            <person name="Kurtzman C.P."/>
            <person name="Blackwell M."/>
            <person name="Grigoriev I.V."/>
            <person name="Jeffries T.W."/>
        </authorList>
    </citation>
    <scope>NUCLEOTIDE SEQUENCE [LARGE SCALE GENOMIC DNA]</scope>
    <source>
        <strain evidence="4">NRRL Y-17324</strain>
    </source>
</reference>
<feature type="coiled-coil region" evidence="1">
    <location>
        <begin position="23"/>
        <end position="50"/>
    </location>
</feature>
<feature type="compositionally biased region" description="Polar residues" evidence="2">
    <location>
        <begin position="156"/>
        <end position="178"/>
    </location>
</feature>
<feature type="compositionally biased region" description="Low complexity" evidence="2">
    <location>
        <begin position="218"/>
        <end position="229"/>
    </location>
</feature>
<proteinExistence type="predicted"/>
<feature type="region of interest" description="Disordered" evidence="2">
    <location>
        <begin position="61"/>
        <end position="126"/>
    </location>
</feature>
<dbReference type="EMBL" id="KV453912">
    <property type="protein sequence ID" value="ODV78983.1"/>
    <property type="molecule type" value="Genomic_DNA"/>
</dbReference>
<sequence>MDQLVALDIDEQLRLMALKEMCIVEIKDNISNLTLKLDSHEKELHKLREVIQKSLYRELKGNTSGVKTRHQRQNSNPRDEAIASTRNKSRRRTLSSSLHYQQAKDVSAAATTPSTTSQGGADKRNSKLWTNLAKPLNMLQQFDSMLQSEFEKSLVSTPHLQSQHPQHLSVDQSSGSTHYRSRNSEDSISSYGSVPSPLKSKSKPVSSIDLDKDFPEPASSSETLTATSLKPPQRNTEDMLQTVSSSIWSFVNDVKTNVLSSLSEEDSKGAAVSRSSSGAQLNHSPMYNLDTGSTIHLNEEDDSNGNTLVFQDDKAIINNSDYEDLLDTKDDELDDKIDLSMYSSIRKNS</sequence>
<gene>
    <name evidence="3" type="ORF">CANTADRAFT_50784</name>
</gene>
<protein>
    <recommendedName>
        <fullName evidence="5">Topoisomerase I damage affected protein 11</fullName>
    </recommendedName>
</protein>
<keyword evidence="4" id="KW-1185">Reference proteome</keyword>
<feature type="region of interest" description="Disordered" evidence="2">
    <location>
        <begin position="264"/>
        <end position="304"/>
    </location>
</feature>
<name>A0A1E4SHK9_9ASCO</name>
<feature type="compositionally biased region" description="Low complexity" evidence="2">
    <location>
        <begin position="193"/>
        <end position="207"/>
    </location>
</feature>